<dbReference type="PANTHER" id="PTHR10359:SF18">
    <property type="entry name" value="ENDONUCLEASE III"/>
    <property type="match status" value="1"/>
</dbReference>
<dbReference type="AlphaFoldDB" id="A0A7C4D2S1"/>
<dbReference type="GO" id="GO:0004519">
    <property type="term" value="F:endonuclease activity"/>
    <property type="evidence" value="ECO:0007669"/>
    <property type="project" value="UniProtKB-KW"/>
</dbReference>
<keyword evidence="12" id="KW-0255">Endonuclease</keyword>
<evidence type="ECO:0000256" key="8">
    <source>
        <dbReference type="ARBA" id="ARBA00023014"/>
    </source>
</evidence>
<evidence type="ECO:0000256" key="6">
    <source>
        <dbReference type="ARBA" id="ARBA00022801"/>
    </source>
</evidence>
<keyword evidence="6" id="KW-0378">Hydrolase</keyword>
<dbReference type="InterPro" id="IPR003651">
    <property type="entry name" value="Endonuclease3_FeS-loop_motif"/>
</dbReference>
<dbReference type="InterPro" id="IPR004035">
    <property type="entry name" value="Endouclease-III_FeS-bd_BS"/>
</dbReference>
<keyword evidence="7" id="KW-0408">Iron</keyword>
<comment type="cofactor">
    <cofactor evidence="1">
        <name>[4Fe-4S] cluster</name>
        <dbReference type="ChEBI" id="CHEBI:49883"/>
    </cofactor>
</comment>
<dbReference type="SMART" id="SM00525">
    <property type="entry name" value="FES"/>
    <property type="match status" value="1"/>
</dbReference>
<evidence type="ECO:0000256" key="7">
    <source>
        <dbReference type="ARBA" id="ARBA00023004"/>
    </source>
</evidence>
<gene>
    <name evidence="12" type="ORF">ENU31_00540</name>
</gene>
<protein>
    <submittedName>
        <fullName evidence="12">Endonuclease III</fullName>
    </submittedName>
</protein>
<accession>A0A7C4D2S1</accession>
<dbReference type="InterPro" id="IPR003265">
    <property type="entry name" value="HhH-GPD_domain"/>
</dbReference>
<evidence type="ECO:0000256" key="5">
    <source>
        <dbReference type="ARBA" id="ARBA00022763"/>
    </source>
</evidence>
<dbReference type="PANTHER" id="PTHR10359">
    <property type="entry name" value="A/G-SPECIFIC ADENINE GLYCOSYLASE/ENDONUCLEASE III"/>
    <property type="match status" value="1"/>
</dbReference>
<evidence type="ECO:0000259" key="11">
    <source>
        <dbReference type="SMART" id="SM00478"/>
    </source>
</evidence>
<dbReference type="SMART" id="SM00478">
    <property type="entry name" value="ENDO3c"/>
    <property type="match status" value="1"/>
</dbReference>
<keyword evidence="4" id="KW-0479">Metal-binding</keyword>
<dbReference type="EMBL" id="DTCA01000023">
    <property type="protein sequence ID" value="HGM06884.1"/>
    <property type="molecule type" value="Genomic_DNA"/>
</dbReference>
<dbReference type="GO" id="GO:0046872">
    <property type="term" value="F:metal ion binding"/>
    <property type="evidence" value="ECO:0007669"/>
    <property type="project" value="UniProtKB-KW"/>
</dbReference>
<keyword evidence="9" id="KW-0234">DNA repair</keyword>
<evidence type="ECO:0000256" key="1">
    <source>
        <dbReference type="ARBA" id="ARBA00001966"/>
    </source>
</evidence>
<dbReference type="PROSITE" id="PS00764">
    <property type="entry name" value="ENDONUCLEASE_III_1"/>
    <property type="match status" value="1"/>
</dbReference>
<evidence type="ECO:0000256" key="4">
    <source>
        <dbReference type="ARBA" id="ARBA00022723"/>
    </source>
</evidence>
<dbReference type="CDD" id="cd00056">
    <property type="entry name" value="ENDO3c"/>
    <property type="match status" value="1"/>
</dbReference>
<name>A0A7C4D2S1_9CREN</name>
<proteinExistence type="inferred from homology"/>
<dbReference type="InterPro" id="IPR023170">
    <property type="entry name" value="HhH_base_excis_C"/>
</dbReference>
<evidence type="ECO:0000256" key="2">
    <source>
        <dbReference type="ARBA" id="ARBA00008343"/>
    </source>
</evidence>
<keyword evidence="5" id="KW-0227">DNA damage</keyword>
<organism evidence="12">
    <name type="scientific">Ignisphaera aggregans</name>
    <dbReference type="NCBI Taxonomy" id="334771"/>
    <lineage>
        <taxon>Archaea</taxon>
        <taxon>Thermoproteota</taxon>
        <taxon>Thermoprotei</taxon>
        <taxon>Desulfurococcales</taxon>
        <taxon>Desulfurococcaceae</taxon>
        <taxon>Ignisphaera</taxon>
    </lineage>
</organism>
<keyword evidence="8" id="KW-0411">Iron-sulfur</keyword>
<dbReference type="Pfam" id="PF00730">
    <property type="entry name" value="HhH-GPD"/>
    <property type="match status" value="1"/>
</dbReference>
<dbReference type="SUPFAM" id="SSF48150">
    <property type="entry name" value="DNA-glycosylase"/>
    <property type="match status" value="1"/>
</dbReference>
<keyword evidence="10" id="KW-0326">Glycosidase</keyword>
<dbReference type="GO" id="GO:0019104">
    <property type="term" value="F:DNA N-glycosylase activity"/>
    <property type="evidence" value="ECO:0007669"/>
    <property type="project" value="TreeGrafter"/>
</dbReference>
<dbReference type="Gene3D" id="1.10.1670.10">
    <property type="entry name" value="Helix-hairpin-Helix base-excision DNA repair enzymes (C-terminal)"/>
    <property type="match status" value="1"/>
</dbReference>
<sequence>MFQVKYVTRECLWNKDTVKKLIFNLSNIYTINPNEFVVNIAIKSNQNTELNYFEILITIVLSQNTSDRNAIRAFNALKNMVKEVTPKNILAIDDESLKNAIRVAGLANRKSNVLKKLAYIMSSKPEFFREIALLDVEEARKKLLELPGIGFKTADVFLLLVLKKPTFPIDTHINRVVRRLGIADPGDGYEDIRLKIVKLLESDIDSLSKLHMLLIIHGRRVCTSRNPKCSLCTVSELCCKIIQ</sequence>
<dbReference type="GO" id="GO:0051539">
    <property type="term" value="F:4 iron, 4 sulfur cluster binding"/>
    <property type="evidence" value="ECO:0007669"/>
    <property type="project" value="UniProtKB-KW"/>
</dbReference>
<dbReference type="InterPro" id="IPR011257">
    <property type="entry name" value="DNA_glycosylase"/>
</dbReference>
<evidence type="ECO:0000256" key="9">
    <source>
        <dbReference type="ARBA" id="ARBA00023204"/>
    </source>
</evidence>
<evidence type="ECO:0000313" key="12">
    <source>
        <dbReference type="EMBL" id="HGM06884.1"/>
    </source>
</evidence>
<evidence type="ECO:0000256" key="3">
    <source>
        <dbReference type="ARBA" id="ARBA00022485"/>
    </source>
</evidence>
<keyword evidence="3" id="KW-0004">4Fe-4S</keyword>
<feature type="domain" description="HhH-GPD" evidence="11">
    <location>
        <begin position="61"/>
        <end position="220"/>
    </location>
</feature>
<dbReference type="Gene3D" id="1.10.340.30">
    <property type="entry name" value="Hypothetical protein, domain 2"/>
    <property type="match status" value="1"/>
</dbReference>
<keyword evidence="12" id="KW-0540">Nuclease</keyword>
<comment type="similarity">
    <text evidence="2">Belongs to the Nth/MutY family.</text>
</comment>
<dbReference type="PIRSF" id="PIRSF001435">
    <property type="entry name" value="Nth"/>
    <property type="match status" value="1"/>
</dbReference>
<dbReference type="GO" id="GO:0006285">
    <property type="term" value="P:base-excision repair, AP site formation"/>
    <property type="evidence" value="ECO:0007669"/>
    <property type="project" value="TreeGrafter"/>
</dbReference>
<dbReference type="Pfam" id="PF10576">
    <property type="entry name" value="EndIII_4Fe-2S"/>
    <property type="match status" value="1"/>
</dbReference>
<reference evidence="12" key="1">
    <citation type="journal article" date="2020" name="mSystems">
        <title>Genome- and Community-Level Interaction Insights into Carbon Utilization and Element Cycling Functions of Hydrothermarchaeota in Hydrothermal Sediment.</title>
        <authorList>
            <person name="Zhou Z."/>
            <person name="Liu Y."/>
            <person name="Xu W."/>
            <person name="Pan J."/>
            <person name="Luo Z.H."/>
            <person name="Li M."/>
        </authorList>
    </citation>
    <scope>NUCLEOTIDE SEQUENCE [LARGE SCALE GENOMIC DNA]</scope>
    <source>
        <strain evidence="12">SpSt-658</strain>
    </source>
</reference>
<evidence type="ECO:0000256" key="10">
    <source>
        <dbReference type="ARBA" id="ARBA00023295"/>
    </source>
</evidence>
<comment type="caution">
    <text evidence="12">The sequence shown here is derived from an EMBL/GenBank/DDBJ whole genome shotgun (WGS) entry which is preliminary data.</text>
</comment>